<dbReference type="Pfam" id="PF00112">
    <property type="entry name" value="Peptidase_C1"/>
    <property type="match status" value="1"/>
</dbReference>
<sequence length="140" mass="15983">MLSTMAKLFGLITVFITFLLNTESFPSRLKNELFNKSVYDYHSLLVYNTITITISNSNNSSYKLSLNKFAGYNSNDFSKMYKGYKPSYYQSDLVILPNITQKSVDWRNSTIVGPLKDQRQCGSCCAFSAQCLRKSSYEVI</sequence>
<dbReference type="InterPro" id="IPR038765">
    <property type="entry name" value="Papain-like_cys_pep_sf"/>
</dbReference>
<dbReference type="EMBL" id="MN740294">
    <property type="protein sequence ID" value="QHT98590.1"/>
    <property type="molecule type" value="Genomic_DNA"/>
</dbReference>
<dbReference type="SUPFAM" id="SSF54001">
    <property type="entry name" value="Cysteine proteinases"/>
    <property type="match status" value="1"/>
</dbReference>
<dbReference type="Gene3D" id="3.90.70.10">
    <property type="entry name" value="Cysteine proteinases"/>
    <property type="match status" value="1"/>
</dbReference>
<evidence type="ECO:0000313" key="2">
    <source>
        <dbReference type="EMBL" id="QHT98590.1"/>
    </source>
</evidence>
<proteinExistence type="predicted"/>
<name>A0A6C0J1D7_9ZZZZ</name>
<accession>A0A6C0J1D7</accession>
<dbReference type="GO" id="GO:0006508">
    <property type="term" value="P:proteolysis"/>
    <property type="evidence" value="ECO:0007669"/>
    <property type="project" value="InterPro"/>
</dbReference>
<organism evidence="2">
    <name type="scientific">viral metagenome</name>
    <dbReference type="NCBI Taxonomy" id="1070528"/>
    <lineage>
        <taxon>unclassified sequences</taxon>
        <taxon>metagenomes</taxon>
        <taxon>organismal metagenomes</taxon>
    </lineage>
</organism>
<dbReference type="InterPro" id="IPR000668">
    <property type="entry name" value="Peptidase_C1A_C"/>
</dbReference>
<protein>
    <recommendedName>
        <fullName evidence="1">Peptidase C1A papain C-terminal domain-containing protein</fullName>
    </recommendedName>
</protein>
<dbReference type="GO" id="GO:0008234">
    <property type="term" value="F:cysteine-type peptidase activity"/>
    <property type="evidence" value="ECO:0007669"/>
    <property type="project" value="InterPro"/>
</dbReference>
<feature type="domain" description="Peptidase C1A papain C-terminal" evidence="1">
    <location>
        <begin position="102"/>
        <end position="130"/>
    </location>
</feature>
<reference evidence="2" key="1">
    <citation type="journal article" date="2020" name="Nature">
        <title>Giant virus diversity and host interactions through global metagenomics.</title>
        <authorList>
            <person name="Schulz F."/>
            <person name="Roux S."/>
            <person name="Paez-Espino D."/>
            <person name="Jungbluth S."/>
            <person name="Walsh D.A."/>
            <person name="Denef V.J."/>
            <person name="McMahon K.D."/>
            <person name="Konstantinidis K.T."/>
            <person name="Eloe-Fadrosh E.A."/>
            <person name="Kyrpides N.C."/>
            <person name="Woyke T."/>
        </authorList>
    </citation>
    <scope>NUCLEOTIDE SEQUENCE</scope>
    <source>
        <strain evidence="2">GVMAG-M-3300025676-16</strain>
    </source>
</reference>
<evidence type="ECO:0000259" key="1">
    <source>
        <dbReference type="Pfam" id="PF00112"/>
    </source>
</evidence>
<dbReference type="AlphaFoldDB" id="A0A6C0J1D7"/>